<evidence type="ECO:0000256" key="2">
    <source>
        <dbReference type="SAM" id="Phobius"/>
    </source>
</evidence>
<proteinExistence type="predicted"/>
<keyword evidence="2" id="KW-1133">Transmembrane helix</keyword>
<dbReference type="EMBL" id="RXLR01000019">
    <property type="protein sequence ID" value="TDH19228.1"/>
    <property type="molecule type" value="Genomic_DNA"/>
</dbReference>
<feature type="region of interest" description="Disordered" evidence="1">
    <location>
        <begin position="1"/>
        <end position="24"/>
    </location>
</feature>
<keyword evidence="2" id="KW-0812">Transmembrane</keyword>
<comment type="caution">
    <text evidence="3">The sequence shown here is derived from an EMBL/GenBank/DDBJ whole genome shotgun (WGS) entry which is preliminary data.</text>
</comment>
<keyword evidence="2" id="KW-0472">Membrane</keyword>
<dbReference type="RefSeq" id="WP_078332641.1">
    <property type="nucleotide sequence ID" value="NZ_MAFQ01000001.1"/>
</dbReference>
<protein>
    <submittedName>
        <fullName evidence="3">Uncharacterized protein</fullName>
    </submittedName>
</protein>
<organism evidence="3 4">
    <name type="scientific">Mycobacteroides franklinii</name>
    <dbReference type="NCBI Taxonomy" id="948102"/>
    <lineage>
        <taxon>Bacteria</taxon>
        <taxon>Bacillati</taxon>
        <taxon>Actinomycetota</taxon>
        <taxon>Actinomycetes</taxon>
        <taxon>Mycobacteriales</taxon>
        <taxon>Mycobacteriaceae</taxon>
        <taxon>Mycobacteroides</taxon>
    </lineage>
</organism>
<dbReference type="Proteomes" id="UP000295627">
    <property type="component" value="Unassembled WGS sequence"/>
</dbReference>
<name>A0A4R5P786_9MYCO</name>
<evidence type="ECO:0000313" key="3">
    <source>
        <dbReference type="EMBL" id="TDH19228.1"/>
    </source>
</evidence>
<accession>A0A4R5P786</accession>
<gene>
    <name evidence="3" type="ORF">EJ571_21970</name>
</gene>
<sequence length="150" mass="16054">MPLREPADPEQTARAWSDSEEEPTQLIPVARAPGNRRQQIWIIGTLVAAVVLVLILLGYLLLGPQKATVPPLVPITAVTTPSASPSAPTSTAPASTETVTETVTATTFIPAPAVTPTTDAPPSTTARTDPNDVWKACRQMHPHRWCNGYR</sequence>
<evidence type="ECO:0000256" key="1">
    <source>
        <dbReference type="SAM" id="MobiDB-lite"/>
    </source>
</evidence>
<dbReference type="AlphaFoldDB" id="A0A4R5P786"/>
<evidence type="ECO:0000313" key="4">
    <source>
        <dbReference type="Proteomes" id="UP000295627"/>
    </source>
</evidence>
<feature type="transmembrane region" description="Helical" evidence="2">
    <location>
        <begin position="40"/>
        <end position="62"/>
    </location>
</feature>
<reference evidence="3 4" key="1">
    <citation type="journal article" date="2019" name="Sci. Rep.">
        <title>Extended insight into the Mycobacterium chelonae-abscessus complex through whole genome sequencing of Mycobacterium salmoniphilum outbreak and Mycobacterium salmoniphilum-like strains.</title>
        <authorList>
            <person name="Behra P.R.K."/>
            <person name="Das S."/>
            <person name="Pettersson B.M.F."/>
            <person name="Shirreff L."/>
            <person name="DuCote T."/>
            <person name="Jacobsson K.G."/>
            <person name="Ennis D.G."/>
            <person name="Kirsebom L.A."/>
        </authorList>
    </citation>
    <scope>NUCLEOTIDE SEQUENCE [LARGE SCALE GENOMIC DNA]</scope>
    <source>
        <strain evidence="3 4">DSM 45524</strain>
    </source>
</reference>